<dbReference type="SUPFAM" id="SSF54106">
    <property type="entry name" value="LysM domain"/>
    <property type="match status" value="1"/>
</dbReference>
<dbReference type="InterPro" id="IPR009045">
    <property type="entry name" value="Zn_M74/Hedgehog-like"/>
</dbReference>
<dbReference type="PROSITE" id="PS51782">
    <property type="entry name" value="LYSM"/>
    <property type="match status" value="1"/>
</dbReference>
<keyword evidence="3" id="KW-1185">Reference proteome</keyword>
<evidence type="ECO:0000313" key="2">
    <source>
        <dbReference type="EMBL" id="CAH2030171.1"/>
    </source>
</evidence>
<dbReference type="RefSeq" id="WP_305731125.1">
    <property type="nucleotide sequence ID" value="NZ_OW150024.1"/>
</dbReference>
<reference evidence="2 3" key="1">
    <citation type="submission" date="2022-03" db="EMBL/GenBank/DDBJ databases">
        <authorList>
            <person name="Koch H."/>
        </authorList>
    </citation>
    <scope>NUCLEOTIDE SEQUENCE [LARGE SCALE GENOMIC DNA]</scope>
    <source>
        <strain evidence="2 3">G1</strain>
    </source>
</reference>
<dbReference type="EMBL" id="OW150024">
    <property type="protein sequence ID" value="CAH2030171.1"/>
    <property type="molecule type" value="Genomic_DNA"/>
</dbReference>
<dbReference type="Pfam" id="PF01476">
    <property type="entry name" value="LysM"/>
    <property type="match status" value="1"/>
</dbReference>
<dbReference type="Gene3D" id="3.10.350.10">
    <property type="entry name" value="LysM domain"/>
    <property type="match status" value="1"/>
</dbReference>
<dbReference type="Gene3D" id="3.30.1380.10">
    <property type="match status" value="1"/>
</dbReference>
<accession>A0ABM9D4L8</accession>
<dbReference type="InterPro" id="IPR036779">
    <property type="entry name" value="LysM_dom_sf"/>
</dbReference>
<dbReference type="SUPFAM" id="SSF55166">
    <property type="entry name" value="Hedgehog/DD-peptidase"/>
    <property type="match status" value="1"/>
</dbReference>
<feature type="domain" description="LysM" evidence="1">
    <location>
        <begin position="3"/>
        <end position="50"/>
    </location>
</feature>
<dbReference type="InterPro" id="IPR039561">
    <property type="entry name" value="Peptidase_M15C"/>
</dbReference>
<protein>
    <recommendedName>
        <fullName evidence="1">LysM domain-containing protein</fullName>
    </recommendedName>
</protein>
<dbReference type="InterPro" id="IPR018392">
    <property type="entry name" value="LysM"/>
</dbReference>
<dbReference type="Pfam" id="PF13539">
    <property type="entry name" value="Peptidase_M15_4"/>
    <property type="match status" value="1"/>
</dbReference>
<evidence type="ECO:0000313" key="3">
    <source>
        <dbReference type="Proteomes" id="UP001295463"/>
    </source>
</evidence>
<dbReference type="Proteomes" id="UP001295463">
    <property type="component" value="Chromosome"/>
</dbReference>
<sequence length="229" mass="25378">MAHRYQVRTGDMLAEIARDSYGTAPLTRKLADYNGITNPNLLRVGEYLELPARLVLAPPAAVPAASGALQPPHSLEGIIATFGDIRRHIRDDGHLNPAWETGHLATAPIPFAIPLSWDRTRRVQGIYCHKLLAPLVSDLFRAIQQEGLQEQITTFGGCFNCRPKRQSNKLSTHSWGIAIDLNPETNRQGSPGDMSGELVALFKRYGFAWGGTWSGRNKDPMHFQFCTGY</sequence>
<dbReference type="CDD" id="cd00118">
    <property type="entry name" value="LysM"/>
    <property type="match status" value="1"/>
</dbReference>
<organism evidence="2 3">
    <name type="scientific">Trichlorobacter ammonificans</name>
    <dbReference type="NCBI Taxonomy" id="2916410"/>
    <lineage>
        <taxon>Bacteria</taxon>
        <taxon>Pseudomonadati</taxon>
        <taxon>Thermodesulfobacteriota</taxon>
        <taxon>Desulfuromonadia</taxon>
        <taxon>Geobacterales</taxon>
        <taxon>Geobacteraceae</taxon>
        <taxon>Trichlorobacter</taxon>
    </lineage>
</organism>
<gene>
    <name evidence="2" type="ORF">GEAMG1_0349</name>
</gene>
<evidence type="ECO:0000259" key="1">
    <source>
        <dbReference type="PROSITE" id="PS51782"/>
    </source>
</evidence>
<name>A0ABM9D4L8_9BACT</name>
<proteinExistence type="predicted"/>
<dbReference type="SMART" id="SM00257">
    <property type="entry name" value="LysM"/>
    <property type="match status" value="1"/>
</dbReference>